<organism evidence="2 3">
    <name type="scientific">Dyella dinghuensis</name>
    <dbReference type="NCBI Taxonomy" id="1920169"/>
    <lineage>
        <taxon>Bacteria</taxon>
        <taxon>Pseudomonadati</taxon>
        <taxon>Pseudomonadota</taxon>
        <taxon>Gammaproteobacteria</taxon>
        <taxon>Lysobacterales</taxon>
        <taxon>Rhodanobacteraceae</taxon>
        <taxon>Dyella</taxon>
    </lineage>
</organism>
<keyword evidence="3" id="KW-1185">Reference proteome</keyword>
<dbReference type="Proteomes" id="UP000267077">
    <property type="component" value="Unassembled WGS sequence"/>
</dbReference>
<evidence type="ECO:0000313" key="2">
    <source>
        <dbReference type="EMBL" id="RUL62953.1"/>
    </source>
</evidence>
<keyword evidence="2" id="KW-0969">Cilium</keyword>
<keyword evidence="2" id="KW-0966">Cell projection</keyword>
<dbReference type="AlphaFoldDB" id="A0A3S0PF46"/>
<sequence>MIIQPTSVAALTWLGAAAGASSEGWRIGSVLSARPLGFSQEGLMVMQIGSLTVAAEAPGSKQLPQQFQVRVLSLGAQPQLEVIGVDTHPDNGVNQALRELLPQQNGYAPLLTTVNALSQWSVVRQLPTDLRSALALLEHSMSTPEEVSTPEGLRMAVNRSGLFLEAQLAQAPATDVTTAHDDMKGALLRLVAILKGQPLASEGSDVEVDPPLLYRGVTPQGRFFLPPELAQTSEATDFLPRLYTDAQAALARLEVAQLQATPAHWTVEIPVQDTDGADVLQLLLKQQHSEQGESWTFGFSLDLPSLGPIVGELQLRGLRLNVRLWAQHRDTADRLENEFENFRTRLSATGLFLDQLTCQVGLPQAGNSVSAVFLKATV</sequence>
<gene>
    <name evidence="2" type="ORF">EKH79_11055</name>
</gene>
<evidence type="ECO:0000313" key="3">
    <source>
        <dbReference type="Proteomes" id="UP000267077"/>
    </source>
</evidence>
<proteinExistence type="predicted"/>
<evidence type="ECO:0000259" key="1">
    <source>
        <dbReference type="Pfam" id="PF02120"/>
    </source>
</evidence>
<accession>A0A3S0PF46</accession>
<keyword evidence="2" id="KW-0282">Flagellum</keyword>
<protein>
    <submittedName>
        <fullName evidence="2">Flagellar hook-length control protein FliK</fullName>
    </submittedName>
</protein>
<dbReference type="InterPro" id="IPR021136">
    <property type="entry name" value="Flagellar_hook_control-like_C"/>
</dbReference>
<reference evidence="2 3" key="1">
    <citation type="submission" date="2018-12" db="EMBL/GenBank/DDBJ databases">
        <title>Dyella dinghuensis sp. nov. DHOA06 and Dyella choica sp. nov. 4M-K27, isolated from forest soil.</title>
        <authorList>
            <person name="Qiu L.-H."/>
            <person name="Gao Z.-H."/>
        </authorList>
    </citation>
    <scope>NUCLEOTIDE SEQUENCE [LARGE SCALE GENOMIC DNA]</scope>
    <source>
        <strain evidence="2 3">DHOA06</strain>
    </source>
</reference>
<dbReference type="OrthoDB" id="5644314at2"/>
<dbReference type="EMBL" id="RYZR01000006">
    <property type="protein sequence ID" value="RUL62953.1"/>
    <property type="molecule type" value="Genomic_DNA"/>
</dbReference>
<dbReference type="InterPro" id="IPR038610">
    <property type="entry name" value="FliK-like_C_sf"/>
</dbReference>
<dbReference type="Pfam" id="PF02120">
    <property type="entry name" value="Flg_hook"/>
    <property type="match status" value="1"/>
</dbReference>
<comment type="caution">
    <text evidence="2">The sequence shown here is derived from an EMBL/GenBank/DDBJ whole genome shotgun (WGS) entry which is preliminary data.</text>
</comment>
<dbReference type="Gene3D" id="3.30.750.140">
    <property type="match status" value="1"/>
</dbReference>
<name>A0A3S0PF46_9GAMM</name>
<dbReference type="RefSeq" id="WP_126673891.1">
    <property type="nucleotide sequence ID" value="NZ_RYZR01000006.1"/>
</dbReference>
<feature type="domain" description="Flagellar hook-length control protein-like C-terminal" evidence="1">
    <location>
        <begin position="286"/>
        <end position="364"/>
    </location>
</feature>